<protein>
    <submittedName>
        <fullName evidence="1">Zinc ribbon domain-containing protein</fullName>
    </submittedName>
</protein>
<gene>
    <name evidence="1" type="ORF">MJB10_13290</name>
</gene>
<accession>A0AA96RKI5</accession>
<dbReference type="Proteomes" id="UP001304650">
    <property type="component" value="Chromosome"/>
</dbReference>
<dbReference type="EMBL" id="CP130319">
    <property type="protein sequence ID" value="WNR42112.1"/>
    <property type="molecule type" value="Genomic_DNA"/>
</dbReference>
<dbReference type="Pfam" id="PF09855">
    <property type="entry name" value="Zn_ribbon_13"/>
    <property type="match status" value="1"/>
</dbReference>
<evidence type="ECO:0000313" key="2">
    <source>
        <dbReference type="Proteomes" id="UP001304650"/>
    </source>
</evidence>
<dbReference type="InterPro" id="IPR018652">
    <property type="entry name" value="DUF2082_NA-bd_Znr"/>
</dbReference>
<dbReference type="AlphaFoldDB" id="A0AA96RKI5"/>
<proteinExistence type="predicted"/>
<reference evidence="1" key="1">
    <citation type="submission" date="2022-02" db="EMBL/GenBank/DDBJ databases">
        <title>Paenibacillus sp. MBLB1832 Whole Genome Shotgun Sequencing.</title>
        <authorList>
            <person name="Hwang C.Y."/>
            <person name="Cho E.-S."/>
            <person name="Seo M.-J."/>
        </authorList>
    </citation>
    <scope>NUCLEOTIDE SEQUENCE</scope>
    <source>
        <strain evidence="1">MBLB1832</strain>
    </source>
</reference>
<evidence type="ECO:0000313" key="1">
    <source>
        <dbReference type="EMBL" id="WNR42112.1"/>
    </source>
</evidence>
<dbReference type="KEGG" id="proo:MJB10_13290"/>
<name>A0AA96RKI5_9BACL</name>
<dbReference type="RefSeq" id="WP_314795345.1">
    <property type="nucleotide sequence ID" value="NZ_CP130319.1"/>
</dbReference>
<sequence length="131" mass="15012">MELVNDVCPSCKQEVYHHHLNVSEKEDEVDSFDELNKQETDTWEEEELNNLSLEEIISQRFSCSKCKHTECNVNEVAMTGTGFSKLFDIQHHHYLFVSCRQCGFVEVFDPDVLRGHKTGKLGSVLDTLFGG</sequence>
<keyword evidence="2" id="KW-1185">Reference proteome</keyword>
<organism evidence="1 2">
    <name type="scientific">Paenibacillus roseopurpureus</name>
    <dbReference type="NCBI Taxonomy" id="2918901"/>
    <lineage>
        <taxon>Bacteria</taxon>
        <taxon>Bacillati</taxon>
        <taxon>Bacillota</taxon>
        <taxon>Bacilli</taxon>
        <taxon>Bacillales</taxon>
        <taxon>Paenibacillaceae</taxon>
        <taxon>Paenibacillus</taxon>
    </lineage>
</organism>